<keyword evidence="4" id="KW-0862">Zinc</keyword>
<feature type="compositionally biased region" description="Basic and acidic residues" evidence="9">
    <location>
        <begin position="938"/>
        <end position="950"/>
    </location>
</feature>
<keyword evidence="8" id="KW-0863">Zinc-finger</keyword>
<keyword evidence="2" id="KW-0479">Metal-binding</keyword>
<dbReference type="PANTHER" id="PTHR24399">
    <property type="entry name" value="ZINC FINGER AND BTB DOMAIN-CONTAINING"/>
    <property type="match status" value="1"/>
</dbReference>
<evidence type="ECO:0000313" key="12">
    <source>
        <dbReference type="Proteomes" id="UP000245956"/>
    </source>
</evidence>
<protein>
    <submittedName>
        <fullName evidence="11">C2H2 transcription factor Swi5</fullName>
    </submittedName>
</protein>
<feature type="domain" description="C2H2-type" evidence="10">
    <location>
        <begin position="836"/>
        <end position="865"/>
    </location>
</feature>
<dbReference type="PROSITE" id="PS00028">
    <property type="entry name" value="ZINC_FINGER_C2H2_1"/>
    <property type="match status" value="2"/>
</dbReference>
<feature type="region of interest" description="Disordered" evidence="9">
    <location>
        <begin position="734"/>
        <end position="798"/>
    </location>
</feature>
<feature type="region of interest" description="Disordered" evidence="9">
    <location>
        <begin position="443"/>
        <end position="489"/>
    </location>
</feature>
<feature type="compositionally biased region" description="Low complexity" evidence="9">
    <location>
        <begin position="468"/>
        <end position="482"/>
    </location>
</feature>
<evidence type="ECO:0000256" key="9">
    <source>
        <dbReference type="SAM" id="MobiDB-lite"/>
    </source>
</evidence>
<evidence type="ECO:0000259" key="10">
    <source>
        <dbReference type="PROSITE" id="PS50157"/>
    </source>
</evidence>
<dbReference type="InterPro" id="IPR036236">
    <property type="entry name" value="Znf_C2H2_sf"/>
</dbReference>
<dbReference type="SMART" id="SM00355">
    <property type="entry name" value="ZnF_C2H2"/>
    <property type="match status" value="2"/>
</dbReference>
<dbReference type="GO" id="GO:0008270">
    <property type="term" value="F:zinc ion binding"/>
    <property type="evidence" value="ECO:0007669"/>
    <property type="project" value="UniProtKB-KW"/>
</dbReference>
<feature type="region of interest" description="Disordered" evidence="9">
    <location>
        <begin position="1043"/>
        <end position="1069"/>
    </location>
</feature>
<dbReference type="Pfam" id="PF00096">
    <property type="entry name" value="zf-C2H2"/>
    <property type="match status" value="1"/>
</dbReference>
<gene>
    <name evidence="11" type="ORF">PCL_11074</name>
</gene>
<dbReference type="GO" id="GO:0000978">
    <property type="term" value="F:RNA polymerase II cis-regulatory region sequence-specific DNA binding"/>
    <property type="evidence" value="ECO:0007669"/>
    <property type="project" value="TreeGrafter"/>
</dbReference>
<evidence type="ECO:0000256" key="1">
    <source>
        <dbReference type="ARBA" id="ARBA00004123"/>
    </source>
</evidence>
<dbReference type="EMBL" id="LCWV01000006">
    <property type="protein sequence ID" value="PWI72451.1"/>
    <property type="molecule type" value="Genomic_DNA"/>
</dbReference>
<dbReference type="PANTHER" id="PTHR24399:SF70">
    <property type="entry name" value="C2H2-TYPE DOMAIN-CONTAINING PROTEIN"/>
    <property type="match status" value="1"/>
</dbReference>
<dbReference type="Gene3D" id="3.30.160.60">
    <property type="entry name" value="Classic Zinc Finger"/>
    <property type="match status" value="3"/>
</dbReference>
<accession>A0A2U3ED52</accession>
<comment type="subcellular location">
    <subcellularLocation>
        <location evidence="1">Nucleus</location>
    </subcellularLocation>
</comment>
<proteinExistence type="predicted"/>
<dbReference type="Proteomes" id="UP000245956">
    <property type="component" value="Unassembled WGS sequence"/>
</dbReference>
<dbReference type="GO" id="GO:0005654">
    <property type="term" value="C:nucleoplasm"/>
    <property type="evidence" value="ECO:0007669"/>
    <property type="project" value="TreeGrafter"/>
</dbReference>
<dbReference type="SUPFAM" id="SSF57667">
    <property type="entry name" value="beta-beta-alpha zinc fingers"/>
    <property type="match status" value="1"/>
</dbReference>
<feature type="region of interest" description="Disordered" evidence="9">
    <location>
        <begin position="158"/>
        <end position="179"/>
    </location>
</feature>
<dbReference type="PROSITE" id="PS50157">
    <property type="entry name" value="ZINC_FINGER_C2H2_2"/>
    <property type="match status" value="2"/>
</dbReference>
<feature type="domain" description="C2H2-type" evidence="10">
    <location>
        <begin position="866"/>
        <end position="893"/>
    </location>
</feature>
<feature type="compositionally biased region" description="Low complexity" evidence="9">
    <location>
        <begin position="958"/>
        <end position="977"/>
    </location>
</feature>
<keyword evidence="6" id="KW-0804">Transcription</keyword>
<comment type="caution">
    <text evidence="11">The sequence shown here is derived from an EMBL/GenBank/DDBJ whole genome shotgun (WGS) entry which is preliminary data.</text>
</comment>
<keyword evidence="3" id="KW-0677">Repeat</keyword>
<evidence type="ECO:0000256" key="8">
    <source>
        <dbReference type="PROSITE-ProRule" id="PRU00042"/>
    </source>
</evidence>
<evidence type="ECO:0000256" key="4">
    <source>
        <dbReference type="ARBA" id="ARBA00022833"/>
    </source>
</evidence>
<evidence type="ECO:0000256" key="7">
    <source>
        <dbReference type="ARBA" id="ARBA00023242"/>
    </source>
</evidence>
<evidence type="ECO:0000313" key="11">
    <source>
        <dbReference type="EMBL" id="PWI72451.1"/>
    </source>
</evidence>
<dbReference type="InterPro" id="IPR013087">
    <property type="entry name" value="Znf_C2H2_type"/>
</dbReference>
<organism evidence="11 12">
    <name type="scientific">Purpureocillium lilacinum</name>
    <name type="common">Paecilomyces lilacinus</name>
    <dbReference type="NCBI Taxonomy" id="33203"/>
    <lineage>
        <taxon>Eukaryota</taxon>
        <taxon>Fungi</taxon>
        <taxon>Dikarya</taxon>
        <taxon>Ascomycota</taxon>
        <taxon>Pezizomycotina</taxon>
        <taxon>Sordariomycetes</taxon>
        <taxon>Hypocreomycetidae</taxon>
        <taxon>Hypocreales</taxon>
        <taxon>Ophiocordycipitaceae</taxon>
        <taxon>Purpureocillium</taxon>
    </lineage>
</organism>
<dbReference type="GO" id="GO:0001227">
    <property type="term" value="F:DNA-binding transcription repressor activity, RNA polymerase II-specific"/>
    <property type="evidence" value="ECO:0007669"/>
    <property type="project" value="TreeGrafter"/>
</dbReference>
<dbReference type="AlphaFoldDB" id="A0A2U3ED52"/>
<evidence type="ECO:0000256" key="5">
    <source>
        <dbReference type="ARBA" id="ARBA00023015"/>
    </source>
</evidence>
<evidence type="ECO:0000256" key="3">
    <source>
        <dbReference type="ARBA" id="ARBA00022737"/>
    </source>
</evidence>
<dbReference type="FunFam" id="3.30.160.60:FF:000504">
    <property type="entry name" value="C2H2 transcription factor swi5"/>
    <property type="match status" value="1"/>
</dbReference>
<feature type="region of interest" description="Disordered" evidence="9">
    <location>
        <begin position="607"/>
        <end position="703"/>
    </location>
</feature>
<feature type="compositionally biased region" description="Basic and acidic residues" evidence="9">
    <location>
        <begin position="413"/>
        <end position="422"/>
    </location>
</feature>
<keyword evidence="7" id="KW-0539">Nucleus</keyword>
<feature type="compositionally biased region" description="Polar residues" evidence="9">
    <location>
        <begin position="444"/>
        <end position="458"/>
    </location>
</feature>
<feature type="compositionally biased region" description="Basic and acidic residues" evidence="9">
    <location>
        <begin position="629"/>
        <end position="646"/>
    </location>
</feature>
<reference evidence="11 12" key="1">
    <citation type="journal article" date="2016" name="Front. Microbiol.">
        <title>Genome and transcriptome sequences reveal the specific parasitism of the nematophagous Purpureocillium lilacinum 36-1.</title>
        <authorList>
            <person name="Xie J."/>
            <person name="Li S."/>
            <person name="Mo C."/>
            <person name="Xiao X."/>
            <person name="Peng D."/>
            <person name="Wang G."/>
            <person name="Xiao Y."/>
        </authorList>
    </citation>
    <scope>NUCLEOTIDE SEQUENCE [LARGE SCALE GENOMIC DNA]</scope>
    <source>
        <strain evidence="11 12">36-1</strain>
    </source>
</reference>
<name>A0A2U3ED52_PURLI</name>
<sequence length="1162" mass="128037">MLLDRDVRAGIARPVDELSFFIVDEIAHTDLVIQRLGRGAGRLPYTFSSDTAMHVFEPSCRRGFQHGATNAAAEVTQGELFTLGGFIAQIGWLCLTPRGSSLLLFAQASALTDLTPRTTRHCQCPHGKGSQAARQKGGVSLTRIISCGEASGPLRPVDGFEGCRTRRPSSDPVLNSRRAPKTGIVPSRRLSHDLAQVVGGNWHEAQGRAAHAASKYKPRGRRRCKPQRTTPRAGITRLRISRLRGRRGRRGDVMGGCWPAGPPWSAHRGVALATATTTADSMTTLGCPVTSRPPMLPSPAAAAAAAAVLGHLRRDQSTRTARAGHAARRLSPRELTASHNSFGPRTVPFDNDNRPTTTKPPSGLPSRQKQRQHRRQNSTPSAFEGVKMPALPNPSSQRPAAGHQHHRRGLSLDTRRQHHQQDYKVSTNNTGLAHISQHHVLREAQQQRTQARPGTQMLQHQQQHHHQQQQQQQQQQQSSQQHYASALASSDSENYLISPHDTPQSQRFDPATCFDVGAGQFSAYDAQLNLMLQKNQESFNSNMTDGKEFDLYTNDSALSTPTFMHFPDSPSAQGWSSEGASRRGSRRISNGIVDRVTKFENLSMEELQRPMTPPNQNGQNQFPPTPMETPHDRLVKQESRPDRFSDDYDESMEETIKPRRARSSQRTQDIFQEMRQQAERRSPAVPSPPRSGALPASKTFAGMPMQNTDFMTMSSLRNEFAKMDGGFEQVQYEEPESMHSGASDASHHSTPAEMGHYMGSFDETPGFQPLTHGEESPSGSPSRRKSPHRRTESVASITSAASIASINIEETKTETGVTMEEIAQYIRSPETTDGKWTCLFDDCGKMFGRKENIKSHVQTHLNDRQYQCPTCHKCFVRQHDLKRHAKIHTGIKPYPCDCGNSFARHDALTRHRQRGMCIGAFDGIVRKVVKRGRPRKNNRPDMETRLEKSARQRKKNMSVSSVSSASGYSDSSAPNSPEYNMLDDVDLADMARGLSASSSAPMPLMQATAAIPPSIDLADMAMSPEAESVHSYVSPEAIMEKTLSKPATPARSVASLYTTPPDLSQSSSPPPAHFFDVDPNTSASTDACDLGVMSAPCTTAPMSESLTIGINDHDDDLLLQFASDEGLVQLDRGADMLMMSKFDDEFDNVGMFGNDDMFFGSS</sequence>
<evidence type="ECO:0000256" key="2">
    <source>
        <dbReference type="ARBA" id="ARBA00022723"/>
    </source>
</evidence>
<feature type="region of interest" description="Disordered" evidence="9">
    <location>
        <begin position="929"/>
        <end position="981"/>
    </location>
</feature>
<keyword evidence="5" id="KW-0805">Transcription regulation</keyword>
<feature type="region of interest" description="Disordered" evidence="9">
    <location>
        <begin position="313"/>
        <end position="422"/>
    </location>
</feature>
<evidence type="ECO:0000256" key="6">
    <source>
        <dbReference type="ARBA" id="ARBA00023163"/>
    </source>
</evidence>